<feature type="compositionally biased region" description="Basic and acidic residues" evidence="1">
    <location>
        <begin position="72"/>
        <end position="111"/>
    </location>
</feature>
<name>A0A1Q8CQY3_9PSEU</name>
<evidence type="ECO:0000256" key="1">
    <source>
        <dbReference type="SAM" id="MobiDB-lite"/>
    </source>
</evidence>
<feature type="compositionally biased region" description="Polar residues" evidence="1">
    <location>
        <begin position="112"/>
        <end position="138"/>
    </location>
</feature>
<accession>A0A1Q8CQY3</accession>
<feature type="compositionally biased region" description="Polar residues" evidence="1">
    <location>
        <begin position="165"/>
        <end position="178"/>
    </location>
</feature>
<gene>
    <name evidence="3" type="ORF">BU204_15030</name>
</gene>
<keyword evidence="2" id="KW-0472">Membrane</keyword>
<feature type="transmembrane region" description="Helical" evidence="2">
    <location>
        <begin position="44"/>
        <end position="67"/>
    </location>
</feature>
<dbReference type="AlphaFoldDB" id="A0A1Q8CQY3"/>
<evidence type="ECO:0000256" key="2">
    <source>
        <dbReference type="SAM" id="Phobius"/>
    </source>
</evidence>
<dbReference type="RefSeq" id="WP_075126286.1">
    <property type="nucleotide sequence ID" value="NZ_MSIE01000025.1"/>
</dbReference>
<protein>
    <recommendedName>
        <fullName evidence="5">Lipopolysaccharide assembly protein A domain-containing protein</fullName>
    </recommendedName>
</protein>
<evidence type="ECO:0000313" key="4">
    <source>
        <dbReference type="Proteomes" id="UP000185596"/>
    </source>
</evidence>
<dbReference type="STRING" id="1912961.BU204_15030"/>
<comment type="caution">
    <text evidence="3">The sequence shown here is derived from an EMBL/GenBank/DDBJ whole genome shotgun (WGS) entry which is preliminary data.</text>
</comment>
<reference evidence="3 4" key="1">
    <citation type="submission" date="2016-12" db="EMBL/GenBank/DDBJ databases">
        <title>The draft genome sequence of Actinophytocola sp. 11-183.</title>
        <authorList>
            <person name="Wang W."/>
            <person name="Yuan L."/>
        </authorList>
    </citation>
    <scope>NUCLEOTIDE SEQUENCE [LARGE SCALE GENOMIC DNA]</scope>
    <source>
        <strain evidence="3 4">11-183</strain>
    </source>
</reference>
<feature type="region of interest" description="Disordered" evidence="1">
    <location>
        <begin position="72"/>
        <end position="178"/>
    </location>
</feature>
<evidence type="ECO:0008006" key="5">
    <source>
        <dbReference type="Google" id="ProtNLM"/>
    </source>
</evidence>
<dbReference type="EMBL" id="MSIE01000025">
    <property type="protein sequence ID" value="OLF16776.1"/>
    <property type="molecule type" value="Genomic_DNA"/>
</dbReference>
<proteinExistence type="predicted"/>
<feature type="compositionally biased region" description="Low complexity" evidence="1">
    <location>
        <begin position="139"/>
        <end position="154"/>
    </location>
</feature>
<keyword evidence="4" id="KW-1185">Reference proteome</keyword>
<evidence type="ECO:0000313" key="3">
    <source>
        <dbReference type="EMBL" id="OLF16776.1"/>
    </source>
</evidence>
<dbReference type="Proteomes" id="UP000185596">
    <property type="component" value="Unassembled WGS sequence"/>
</dbReference>
<keyword evidence="2" id="KW-1133">Transmembrane helix</keyword>
<keyword evidence="2" id="KW-0812">Transmembrane</keyword>
<organism evidence="3 4">
    <name type="scientific">Actinophytocola xanthii</name>
    <dbReference type="NCBI Taxonomy" id="1912961"/>
    <lineage>
        <taxon>Bacteria</taxon>
        <taxon>Bacillati</taxon>
        <taxon>Actinomycetota</taxon>
        <taxon>Actinomycetes</taxon>
        <taxon>Pseudonocardiales</taxon>
        <taxon>Pseudonocardiaceae</taxon>
    </lineage>
</organism>
<sequence length="178" mass="18648">MLILGLLLVVASGAAAAVLIAYNSGGTAQTVDAFGRELGDFTLAQAFIAGVVVALVFLLGLAMVMMAGRRGRENRARYREARREAKAAAAERDELAEKLRRDEENRAKHDSGQQTVVTTPPASQPAAHNQPTQPVSTQGGTPSGAPAAAPNTSGDTGRRGHEQQPVITNIRPGQSPSR</sequence>